<organism evidence="1 2">
    <name type="scientific">Vitis vinifera</name>
    <name type="common">Grape</name>
    <dbReference type="NCBI Taxonomy" id="29760"/>
    <lineage>
        <taxon>Eukaryota</taxon>
        <taxon>Viridiplantae</taxon>
        <taxon>Streptophyta</taxon>
        <taxon>Embryophyta</taxon>
        <taxon>Tracheophyta</taxon>
        <taxon>Spermatophyta</taxon>
        <taxon>Magnoliopsida</taxon>
        <taxon>eudicotyledons</taxon>
        <taxon>Gunneridae</taxon>
        <taxon>Pentapetalae</taxon>
        <taxon>rosids</taxon>
        <taxon>Vitales</taxon>
        <taxon>Vitaceae</taxon>
        <taxon>Viteae</taxon>
        <taxon>Vitis</taxon>
    </lineage>
</organism>
<dbReference type="HOGENOM" id="CLU_3417746_0_0_1"/>
<protein>
    <submittedName>
        <fullName evidence="1">Uncharacterized protein</fullName>
    </submittedName>
</protein>
<sequence>MGPQPVEFLIGTLVEGLKRGEITRRS</sequence>
<evidence type="ECO:0000313" key="1">
    <source>
        <dbReference type="EMBL" id="CBI24271.3"/>
    </source>
</evidence>
<dbReference type="AlphaFoldDB" id="D7T191"/>
<proteinExistence type="predicted"/>
<reference evidence="2" key="1">
    <citation type="journal article" date="2007" name="Nature">
        <title>The grapevine genome sequence suggests ancestral hexaploidization in major angiosperm phyla.</title>
        <authorList>
            <consortium name="The French-Italian Public Consortium for Grapevine Genome Characterization."/>
            <person name="Jaillon O."/>
            <person name="Aury J.-M."/>
            <person name="Noel B."/>
            <person name="Policriti A."/>
            <person name="Clepet C."/>
            <person name="Casagrande A."/>
            <person name="Choisne N."/>
            <person name="Aubourg S."/>
            <person name="Vitulo N."/>
            <person name="Jubin C."/>
            <person name="Vezzi A."/>
            <person name="Legeai F."/>
            <person name="Hugueney P."/>
            <person name="Dasilva C."/>
            <person name="Horner D."/>
            <person name="Mica E."/>
            <person name="Jublot D."/>
            <person name="Poulain J."/>
            <person name="Bruyere C."/>
            <person name="Billault A."/>
            <person name="Segurens B."/>
            <person name="Gouyvenoux M."/>
            <person name="Ugarte E."/>
            <person name="Cattonaro F."/>
            <person name="Anthouard V."/>
            <person name="Vico V."/>
            <person name="Del Fabbro C."/>
            <person name="Alaux M."/>
            <person name="Di Gaspero G."/>
            <person name="Dumas V."/>
            <person name="Felice N."/>
            <person name="Paillard S."/>
            <person name="Juman I."/>
            <person name="Moroldo M."/>
            <person name="Scalabrin S."/>
            <person name="Canaguier A."/>
            <person name="Le Clainche I."/>
            <person name="Malacrida G."/>
            <person name="Durand E."/>
            <person name="Pesole G."/>
            <person name="Laucou V."/>
            <person name="Chatelet P."/>
            <person name="Merdinoglu D."/>
            <person name="Delledonne M."/>
            <person name="Pezzotti M."/>
            <person name="Lecharny A."/>
            <person name="Scarpelli C."/>
            <person name="Artiguenave F."/>
            <person name="Pe M.E."/>
            <person name="Valle G."/>
            <person name="Morgante M."/>
            <person name="Caboche M."/>
            <person name="Adam-Blondon A.-F."/>
            <person name="Weissenbach J."/>
            <person name="Quetier F."/>
            <person name="Wincker P."/>
        </authorList>
    </citation>
    <scope>NUCLEOTIDE SEQUENCE [LARGE SCALE GENOMIC DNA]</scope>
    <source>
        <strain evidence="2">cv. Pinot noir / PN40024</strain>
    </source>
</reference>
<accession>D7T191</accession>
<gene>
    <name evidence="1" type="ordered locus">VIT_06s0009g02750</name>
</gene>
<keyword evidence="2" id="KW-1185">Reference proteome</keyword>
<dbReference type="Proteomes" id="UP000009183">
    <property type="component" value="Chromosome 6"/>
</dbReference>
<evidence type="ECO:0000313" key="2">
    <source>
        <dbReference type="Proteomes" id="UP000009183"/>
    </source>
</evidence>
<dbReference type="PaxDb" id="29760-VIT_06s0009g02750.t01"/>
<dbReference type="InParanoid" id="D7T191"/>
<name>D7T191_VITVI</name>
<dbReference type="EMBL" id="FN595504">
    <property type="protein sequence ID" value="CBI24271.3"/>
    <property type="molecule type" value="Genomic_DNA"/>
</dbReference>